<dbReference type="EMBL" id="UHJG01000001">
    <property type="protein sequence ID" value="SUQ01090.1"/>
    <property type="molecule type" value="Genomic_DNA"/>
</dbReference>
<keyword evidence="3" id="KW-1185">Reference proteome</keyword>
<reference evidence="1" key="1">
    <citation type="journal article" date="2015" name="Genome Announc.">
        <title>Complete Genome Sequence of Yersinia ruckeri Strain CSF007-82, Etiologic Agent of Red Mouth Disease in Salmonid Fish.</title>
        <authorList>
            <person name="Nelson M.C."/>
            <person name="LaPatra S.E."/>
            <person name="Welch T.J."/>
            <person name="Graf J."/>
        </authorList>
    </citation>
    <scope>NUCLEOTIDE SEQUENCE</scope>
    <source>
        <strain evidence="1">CSF007-82</strain>
    </source>
</reference>
<dbReference type="STRING" id="29486.UGYR_08565"/>
<name>A0A085U314_YERRU</name>
<dbReference type="Proteomes" id="UP000255169">
    <property type="component" value="Unassembled WGS sequence"/>
</dbReference>
<gene>
    <name evidence="1" type="ORF">CSF007_16445</name>
    <name evidence="2" type="ORF">NCTC10476_02436</name>
</gene>
<accession>A0A085U314</accession>
<dbReference type="eggNOG" id="COG3299">
    <property type="taxonomic scope" value="Bacteria"/>
</dbReference>
<evidence type="ECO:0000313" key="3">
    <source>
        <dbReference type="Proteomes" id="UP000255169"/>
    </source>
</evidence>
<evidence type="ECO:0000313" key="2">
    <source>
        <dbReference type="EMBL" id="SUQ01090.1"/>
    </source>
</evidence>
<dbReference type="OrthoDB" id="9762853at2"/>
<dbReference type="AlphaFoldDB" id="A0A085U314"/>
<dbReference type="RefSeq" id="WP_038245094.1">
    <property type="nucleotide sequence ID" value="NZ_CCYO01000031.1"/>
</dbReference>
<dbReference type="GeneID" id="66880877"/>
<sequence>MELIELNNKLSDLVPDSDFKLDNRSGLTLLEFIKKYTQKIPFNNESDFWDAFFFMLDNNPEELAKFYLAENVADGTLPPHQALILAVLQILETPRTLLNSLPAVHRNLYYRDLLGLSSRPANPDQVALSIALNPTVSTQLLAKGTLFEAGQDAQGAPLHYRLDASLLVNRGYISDLRWLWKKESQGWVTAAPLDVQNQINLPTTGVHLFSETPSDRSVAGGLLIVAARLVMEEGERRITLTFAENIEVARFASIQISSGDRWLALTPVVPASKTVTLMLSAREPAISAPDNLDDLIFEQPVLRLQAAKDQQLPRVTAVQVEQLQTIDADSQRDVHTMVAVNAPFDSYYLTPFGYSRNDEWMQETGSSLYLGFSDVAPGQTLSLYWKLKTPIQPSVAWFYLNQENQWAALDAWVNDETQSLYQDGLWRLVLPTDAADQASQMPSGRHWLKGVVSVPEQADVWRSYPRLQGVIDNAMTATLINAETLSDNHFLQALPAETIQRSVEPIPVLSTITQPWASWNGRMAESDGEFFEREAQRLSHRNRALTWGNMVTLLKQRYLSIFDVKYPGNDELTRVPAPETQQLTVIPVTHYNDGDDPLRPLLNPARLAEMANWLEQRDSLWASITVANPTYIDVHINYQLIFKSGVNPDFGYQQLQQSLSEVYMPWSGDEQRVVMMNNNIGYFQLLATIQQHPLVERVTSLTLRREGANTAIDDMASVDANNNEVLILVWENDDLVQRRGSKI</sequence>
<organism evidence="1">
    <name type="scientific">Yersinia ruckeri</name>
    <dbReference type="NCBI Taxonomy" id="29486"/>
    <lineage>
        <taxon>Bacteria</taxon>
        <taxon>Pseudomonadati</taxon>
        <taxon>Pseudomonadota</taxon>
        <taxon>Gammaproteobacteria</taxon>
        <taxon>Enterobacterales</taxon>
        <taxon>Yersiniaceae</taxon>
        <taxon>Yersinia</taxon>
    </lineage>
</organism>
<dbReference type="EMBL" id="LN681231">
    <property type="protein sequence ID" value="CEK29011.1"/>
    <property type="molecule type" value="Genomic_DNA"/>
</dbReference>
<dbReference type="PATRIC" id="fig|29486.44.peg.3250"/>
<protein>
    <submittedName>
        <fullName evidence="1">Complete genome segment 6/17</fullName>
    </submittedName>
</protein>
<reference evidence="2 3" key="2">
    <citation type="submission" date="2018-06" db="EMBL/GenBank/DDBJ databases">
        <authorList>
            <consortium name="Pathogen Informatics"/>
            <person name="Doyle S."/>
        </authorList>
    </citation>
    <scope>NUCLEOTIDE SEQUENCE [LARGE SCALE GENOMIC DNA]</scope>
    <source>
        <strain evidence="2 3">NCTC10476</strain>
    </source>
</reference>
<proteinExistence type="predicted"/>
<evidence type="ECO:0000313" key="1">
    <source>
        <dbReference type="EMBL" id="CEK29011.1"/>
    </source>
</evidence>